<organism evidence="5 6">
    <name type="scientific">Emiliania huxleyi (strain CCMP1516)</name>
    <dbReference type="NCBI Taxonomy" id="280463"/>
    <lineage>
        <taxon>Eukaryota</taxon>
        <taxon>Haptista</taxon>
        <taxon>Haptophyta</taxon>
        <taxon>Prymnesiophyceae</taxon>
        <taxon>Isochrysidales</taxon>
        <taxon>Noelaerhabdaceae</taxon>
        <taxon>Emiliania</taxon>
    </lineage>
</organism>
<dbReference type="STRING" id="2903.R1CH20"/>
<sequence>MVWLDNVDVLVQTLCARSQRPVRTQQMRRTAIGFCLDDSNRALLVVGDRAKEKEQHEWPVAGGVALLARFVRDGKATLTLARQHKQILLSNAEPARLAEWLHALKGGAAGRRDERPAASPPPRPLAKRTPAAANVAASPSLASPTVVSRRKARDLRPSPGSLPLRPSPVLSPSTRQALSEERQPRSGPRWRTVIMQEQQAVLKAALRGESFFFTGGAGTGMAQVVLIKTLDASRGLVNGARGIVLRISSTRLPIVRFESGVEQAETQPRPNLVQLRPNLAQPRPNLVPRPISCNLGGSRKAAARPRLGHLGAPPL</sequence>
<evidence type="ECO:0000256" key="2">
    <source>
        <dbReference type="SAM" id="MobiDB-lite"/>
    </source>
</evidence>
<reference evidence="5" key="2">
    <citation type="submission" date="2024-10" db="UniProtKB">
        <authorList>
            <consortium name="EnsemblProtists"/>
        </authorList>
    </citation>
    <scope>IDENTIFICATION</scope>
</reference>
<dbReference type="Pfam" id="PF21530">
    <property type="entry name" value="Pif1_2B_dom"/>
    <property type="match status" value="1"/>
</dbReference>
<dbReference type="GeneID" id="17267362"/>
<reference evidence="6" key="1">
    <citation type="journal article" date="2013" name="Nature">
        <title>Pan genome of the phytoplankton Emiliania underpins its global distribution.</title>
        <authorList>
            <person name="Read B.A."/>
            <person name="Kegel J."/>
            <person name="Klute M.J."/>
            <person name="Kuo A."/>
            <person name="Lefebvre S.C."/>
            <person name="Maumus F."/>
            <person name="Mayer C."/>
            <person name="Miller J."/>
            <person name="Monier A."/>
            <person name="Salamov A."/>
            <person name="Young J."/>
            <person name="Aguilar M."/>
            <person name="Claverie J.M."/>
            <person name="Frickenhaus S."/>
            <person name="Gonzalez K."/>
            <person name="Herman E.K."/>
            <person name="Lin Y.C."/>
            <person name="Napier J."/>
            <person name="Ogata H."/>
            <person name="Sarno A.F."/>
            <person name="Shmutz J."/>
            <person name="Schroeder D."/>
            <person name="de Vargas C."/>
            <person name="Verret F."/>
            <person name="von Dassow P."/>
            <person name="Valentin K."/>
            <person name="Van de Peer Y."/>
            <person name="Wheeler G."/>
            <person name="Dacks J.B."/>
            <person name="Delwiche C.F."/>
            <person name="Dyhrman S.T."/>
            <person name="Glockner G."/>
            <person name="John U."/>
            <person name="Richards T."/>
            <person name="Worden A.Z."/>
            <person name="Zhang X."/>
            <person name="Grigoriev I.V."/>
            <person name="Allen A.E."/>
            <person name="Bidle K."/>
            <person name="Borodovsky M."/>
            <person name="Bowler C."/>
            <person name="Brownlee C."/>
            <person name="Cock J.M."/>
            <person name="Elias M."/>
            <person name="Gladyshev V.N."/>
            <person name="Groth M."/>
            <person name="Guda C."/>
            <person name="Hadaegh A."/>
            <person name="Iglesias-Rodriguez M.D."/>
            <person name="Jenkins J."/>
            <person name="Jones B.M."/>
            <person name="Lawson T."/>
            <person name="Leese F."/>
            <person name="Lindquist E."/>
            <person name="Lobanov A."/>
            <person name="Lomsadze A."/>
            <person name="Malik S.B."/>
            <person name="Marsh M.E."/>
            <person name="Mackinder L."/>
            <person name="Mock T."/>
            <person name="Mueller-Roeber B."/>
            <person name="Pagarete A."/>
            <person name="Parker M."/>
            <person name="Probert I."/>
            <person name="Quesneville H."/>
            <person name="Raines C."/>
            <person name="Rensing S.A."/>
            <person name="Riano-Pachon D.M."/>
            <person name="Richier S."/>
            <person name="Rokitta S."/>
            <person name="Shiraiwa Y."/>
            <person name="Soanes D.M."/>
            <person name="van der Giezen M."/>
            <person name="Wahlund T.M."/>
            <person name="Williams B."/>
            <person name="Wilson W."/>
            <person name="Wolfe G."/>
            <person name="Wurch L.L."/>
        </authorList>
    </citation>
    <scope>NUCLEOTIDE SEQUENCE</scope>
</reference>
<proteinExistence type="predicted"/>
<evidence type="ECO:0000313" key="6">
    <source>
        <dbReference type="Proteomes" id="UP000013827"/>
    </source>
</evidence>
<dbReference type="KEGG" id="ehx:EMIHUDRAFT_240924"/>
<feature type="region of interest" description="Disordered" evidence="2">
    <location>
        <begin position="108"/>
        <end position="191"/>
    </location>
</feature>
<dbReference type="Pfam" id="PF25344">
    <property type="entry name" value="PH_LRR1"/>
    <property type="match status" value="1"/>
</dbReference>
<feature type="region of interest" description="Disordered" evidence="2">
    <location>
        <begin position="278"/>
        <end position="315"/>
    </location>
</feature>
<dbReference type="InterPro" id="IPR049163">
    <property type="entry name" value="Pif1-like_2B_dom"/>
</dbReference>
<feature type="compositionally biased region" description="Low complexity" evidence="2">
    <location>
        <begin position="157"/>
        <end position="175"/>
    </location>
</feature>
<dbReference type="Proteomes" id="UP000013827">
    <property type="component" value="Unassembled WGS sequence"/>
</dbReference>
<evidence type="ECO:0000313" key="5">
    <source>
        <dbReference type="EnsemblProtists" id="EOD21817"/>
    </source>
</evidence>
<evidence type="ECO:0000259" key="4">
    <source>
        <dbReference type="Pfam" id="PF25344"/>
    </source>
</evidence>
<name>A0A0D3JE82_EMIH1</name>
<feature type="domain" description="PIF1/LRR1 pleckstrin homology" evidence="4">
    <location>
        <begin position="22"/>
        <end position="114"/>
    </location>
</feature>
<evidence type="ECO:0000259" key="3">
    <source>
        <dbReference type="Pfam" id="PF21530"/>
    </source>
</evidence>
<dbReference type="RefSeq" id="XP_005774246.1">
    <property type="nucleotide sequence ID" value="XM_005774189.1"/>
</dbReference>
<dbReference type="InterPro" id="IPR057437">
    <property type="entry name" value="PIF1/LRR1_PH"/>
</dbReference>
<dbReference type="AlphaFoldDB" id="A0A0D3JE82"/>
<feature type="compositionally biased region" description="Low complexity" evidence="2">
    <location>
        <begin position="127"/>
        <end position="144"/>
    </location>
</feature>
<feature type="domain" description="DNA helicase Pif1-like 2B" evidence="3">
    <location>
        <begin position="222"/>
        <end position="245"/>
    </location>
</feature>
<evidence type="ECO:0008006" key="7">
    <source>
        <dbReference type="Google" id="ProtNLM"/>
    </source>
</evidence>
<evidence type="ECO:0000256" key="1">
    <source>
        <dbReference type="ARBA" id="ARBA00023242"/>
    </source>
</evidence>
<keyword evidence="6" id="KW-1185">Reference proteome</keyword>
<protein>
    <recommendedName>
        <fullName evidence="7">PH domain-containing protein</fullName>
    </recommendedName>
</protein>
<accession>A0A0D3JE82</accession>
<dbReference type="EnsemblProtists" id="EOD21817">
    <property type="protein sequence ID" value="EOD21817"/>
    <property type="gene ID" value="EMIHUDRAFT_240924"/>
</dbReference>
<keyword evidence="1" id="KW-0539">Nucleus</keyword>
<dbReference type="HOGENOM" id="CLU_076754_0_0_1"/>
<dbReference type="PaxDb" id="2903-EOD21817"/>